<feature type="compositionally biased region" description="Acidic residues" evidence="1">
    <location>
        <begin position="731"/>
        <end position="740"/>
    </location>
</feature>
<feature type="compositionally biased region" description="Basic and acidic residues" evidence="1">
    <location>
        <begin position="516"/>
        <end position="538"/>
    </location>
</feature>
<sequence>MASNGQPQSYACRCLNVRIASQPPEGSPPAPAHGFESVYAGDEGISVTHLQLTLRHRTQAVQDEASGWGRHTTLTCLLCQTEVYRVYHCIHPDIDSGEGPVIPEDGWVEQDLLKSTTGWIEVSRRCMRSELTPAYAPGICLTGLSYLIPNADWGQTGKDLVEAECSPSYSRLFKVVLPSGTPSVSFNAPPSTSPQDSAQIARKHLPPLPHLFAPPPFTPSHSVFAYLSSIAASEAEKVRTAAEEFIARIVQEKASEVQEIEAGIKHAVELLWSKFKEGLDEIQYSSSGIGRPSSSMSGRKISNAKWPGTMNSIAGASVREGSSMRINDFVPIHDIPSRTSSVTSPRQVTSALSASLATTSFHHPRAQVPEAQESSARDNPQTPRSPPSHESTLSSPSRYSSTRVDSPSSSSARATAAMVVDGESAIRDAYRRNMDERIDIATSVRYVSELERQMGGLARKQSPDTQPQAMTSDDAAGSPSAAAMSRGRLPTAGKSSIKKDEDKETTKSRSSSWRSRSQEKGKDDAKDGVRKGKRKVTFDVKPEVAIIDTETTPEADGSKAVAEDTIFEMEGEDPTRPSEEPLISPTLVNGKASGAQAPEPSGRNAARRVRTRIQDTYGLPSSLSALRPASLPNFSSSQPLASRDESVGRPRSAAVREAVVAEAETRQSRPNGHYVPEEDDVPTDPREAEILRLVAASTPSHRSAWKRDSKAWKMFVDRQDKKNKDPGPAAIEEEEDDAAVEYDGPRLGRYADNSDDTSDDEARDERRSLGYDAPIASSLPIPIMRDVAHFGAPVLEPKTSLTERPGILVPALRPSSSVSARKAAYAERDRGRAVDPGALEFTADLDEDDEDDVGTDTEVTEVGSVGRLRALKILKARSELPEAGMWRSLA</sequence>
<feature type="region of interest" description="Disordered" evidence="1">
    <location>
        <begin position="570"/>
        <end position="685"/>
    </location>
</feature>
<feature type="compositionally biased region" description="Polar residues" evidence="1">
    <location>
        <begin position="372"/>
        <end position="382"/>
    </location>
</feature>
<evidence type="ECO:0000313" key="2">
    <source>
        <dbReference type="EMBL" id="PCH41487.1"/>
    </source>
</evidence>
<feature type="compositionally biased region" description="Basic and acidic residues" evidence="1">
    <location>
        <begin position="716"/>
        <end position="725"/>
    </location>
</feature>
<dbReference type="EMBL" id="KB468113">
    <property type="protein sequence ID" value="PCH41487.1"/>
    <property type="molecule type" value="Genomic_DNA"/>
</dbReference>
<dbReference type="Proteomes" id="UP000218811">
    <property type="component" value="Unassembled WGS sequence"/>
</dbReference>
<feature type="region of interest" description="Disordered" evidence="1">
    <location>
        <begin position="365"/>
        <end position="416"/>
    </location>
</feature>
<feature type="compositionally biased region" description="Low complexity" evidence="1">
    <location>
        <begin position="472"/>
        <end position="488"/>
    </location>
</feature>
<proteinExistence type="predicted"/>
<protein>
    <submittedName>
        <fullName evidence="2">Uncharacterized protein</fullName>
    </submittedName>
</protein>
<evidence type="ECO:0000313" key="3">
    <source>
        <dbReference type="Proteomes" id="UP000218811"/>
    </source>
</evidence>
<organism evidence="2 3">
    <name type="scientific">Wolfiporia cocos (strain MD-104)</name>
    <name type="common">Brown rot fungus</name>
    <dbReference type="NCBI Taxonomy" id="742152"/>
    <lineage>
        <taxon>Eukaryota</taxon>
        <taxon>Fungi</taxon>
        <taxon>Dikarya</taxon>
        <taxon>Basidiomycota</taxon>
        <taxon>Agaricomycotina</taxon>
        <taxon>Agaricomycetes</taxon>
        <taxon>Polyporales</taxon>
        <taxon>Phaeolaceae</taxon>
        <taxon>Wolfiporia</taxon>
    </lineage>
</organism>
<dbReference type="OMA" id="PTDDWVE"/>
<feature type="region of interest" description="Disordered" evidence="1">
    <location>
        <begin position="455"/>
        <end position="538"/>
    </location>
</feature>
<reference evidence="2 3" key="1">
    <citation type="journal article" date="2012" name="Science">
        <title>The Paleozoic origin of enzymatic lignin decomposition reconstructed from 31 fungal genomes.</title>
        <authorList>
            <person name="Floudas D."/>
            <person name="Binder M."/>
            <person name="Riley R."/>
            <person name="Barry K."/>
            <person name="Blanchette R.A."/>
            <person name="Henrissat B."/>
            <person name="Martinez A.T."/>
            <person name="Otillar R."/>
            <person name="Spatafora J.W."/>
            <person name="Yadav J.S."/>
            <person name="Aerts A."/>
            <person name="Benoit I."/>
            <person name="Boyd A."/>
            <person name="Carlson A."/>
            <person name="Copeland A."/>
            <person name="Coutinho P.M."/>
            <person name="de Vries R.P."/>
            <person name="Ferreira P."/>
            <person name="Findley K."/>
            <person name="Foster B."/>
            <person name="Gaskell J."/>
            <person name="Glotzer D."/>
            <person name="Gorecki P."/>
            <person name="Heitman J."/>
            <person name="Hesse C."/>
            <person name="Hori C."/>
            <person name="Igarashi K."/>
            <person name="Jurgens J.A."/>
            <person name="Kallen N."/>
            <person name="Kersten P."/>
            <person name="Kohler A."/>
            <person name="Kuees U."/>
            <person name="Kumar T.K.A."/>
            <person name="Kuo A."/>
            <person name="LaButti K."/>
            <person name="Larrondo L.F."/>
            <person name="Lindquist E."/>
            <person name="Ling A."/>
            <person name="Lombard V."/>
            <person name="Lucas S."/>
            <person name="Lundell T."/>
            <person name="Martin R."/>
            <person name="McLaughlin D.J."/>
            <person name="Morgenstern I."/>
            <person name="Morin E."/>
            <person name="Murat C."/>
            <person name="Nagy L.G."/>
            <person name="Nolan M."/>
            <person name="Ohm R.A."/>
            <person name="Patyshakuliyeva A."/>
            <person name="Rokas A."/>
            <person name="Ruiz-Duenas F.J."/>
            <person name="Sabat G."/>
            <person name="Salamov A."/>
            <person name="Samejima M."/>
            <person name="Schmutz J."/>
            <person name="Slot J.C."/>
            <person name="St John F."/>
            <person name="Stenlid J."/>
            <person name="Sun H."/>
            <person name="Sun S."/>
            <person name="Syed K."/>
            <person name="Tsang A."/>
            <person name="Wiebenga A."/>
            <person name="Young D."/>
            <person name="Pisabarro A."/>
            <person name="Eastwood D.C."/>
            <person name="Martin F."/>
            <person name="Cullen D."/>
            <person name="Grigoriev I.V."/>
            <person name="Hibbett D.S."/>
        </authorList>
    </citation>
    <scope>NUCLEOTIDE SEQUENCE [LARGE SCALE GENOMIC DNA]</scope>
    <source>
        <strain evidence="2 3">MD-104</strain>
    </source>
</reference>
<feature type="compositionally biased region" description="Low complexity" evidence="1">
    <location>
        <begin position="619"/>
        <end position="632"/>
    </location>
</feature>
<gene>
    <name evidence="2" type="ORF">WOLCODRAFT_163137</name>
</gene>
<accession>A0A2H3JZB5</accession>
<dbReference type="OrthoDB" id="2563191at2759"/>
<feature type="compositionally biased region" description="Acidic residues" evidence="1">
    <location>
        <begin position="753"/>
        <end position="762"/>
    </location>
</feature>
<evidence type="ECO:0000256" key="1">
    <source>
        <dbReference type="SAM" id="MobiDB-lite"/>
    </source>
</evidence>
<name>A0A2H3JZB5_WOLCO</name>
<dbReference type="STRING" id="742152.A0A2H3JZB5"/>
<dbReference type="AlphaFoldDB" id="A0A2H3JZB5"/>
<feature type="compositionally biased region" description="Low complexity" evidence="1">
    <location>
        <begin position="391"/>
        <end position="416"/>
    </location>
</feature>
<feature type="compositionally biased region" description="Basic and acidic residues" evidence="1">
    <location>
        <begin position="497"/>
        <end position="507"/>
    </location>
</feature>
<keyword evidence="3" id="KW-1185">Reference proteome</keyword>
<feature type="compositionally biased region" description="Low complexity" evidence="1">
    <location>
        <begin position="653"/>
        <end position="662"/>
    </location>
</feature>
<feature type="region of interest" description="Disordered" evidence="1">
    <location>
        <begin position="716"/>
        <end position="771"/>
    </location>
</feature>